<protein>
    <submittedName>
        <fullName evidence="3">Sporulation protein SpoVT</fullName>
    </submittedName>
</protein>
<dbReference type="SMART" id="SM00966">
    <property type="entry name" value="SpoVT_AbrB"/>
    <property type="match status" value="1"/>
</dbReference>
<keyword evidence="1" id="KW-0238">DNA-binding</keyword>
<gene>
    <name evidence="3" type="ORF">AN926_00945</name>
    <name evidence="4" type="ORF">CSW41_08750</name>
</gene>
<organism evidence="3 5">
    <name type="scientific">Thermus scotoductus</name>
    <dbReference type="NCBI Taxonomy" id="37636"/>
    <lineage>
        <taxon>Bacteria</taxon>
        <taxon>Thermotogati</taxon>
        <taxon>Deinococcota</taxon>
        <taxon>Deinococci</taxon>
        <taxon>Thermales</taxon>
        <taxon>Thermaceae</taxon>
        <taxon>Thermus</taxon>
    </lineage>
</organism>
<evidence type="ECO:0000313" key="6">
    <source>
        <dbReference type="Proteomes" id="UP000287439"/>
    </source>
</evidence>
<accession>A0A0N0ZT93</accession>
<reference evidence="3 5" key="1">
    <citation type="submission" date="2015-09" db="EMBL/GenBank/DDBJ databases">
        <title>Draft genome sequence of Thermus scotoductus strain K1 isolated from a geothermal spring in Nagorno-Karabakh, Armenia.</title>
        <authorList>
            <person name="Saghatelyan A."/>
            <person name="Poghosyan L."/>
            <person name="Panosyan H."/>
            <person name="Birkeland N.-K."/>
        </authorList>
    </citation>
    <scope>NUCLEOTIDE SEQUENCE [LARGE SCALE GENOMIC DNA]</scope>
    <source>
        <strain evidence="3 5">K1</strain>
    </source>
</reference>
<dbReference type="EMBL" id="LJJR01000004">
    <property type="protein sequence ID" value="KPD32801.1"/>
    <property type="molecule type" value="Genomic_DNA"/>
</dbReference>
<evidence type="ECO:0000256" key="1">
    <source>
        <dbReference type="PROSITE-ProRule" id="PRU01076"/>
    </source>
</evidence>
<evidence type="ECO:0000259" key="2">
    <source>
        <dbReference type="PROSITE" id="PS51740"/>
    </source>
</evidence>
<dbReference type="SUPFAM" id="SSF89447">
    <property type="entry name" value="AbrB/MazE/MraZ-like"/>
    <property type="match status" value="1"/>
</dbReference>
<dbReference type="GO" id="GO:0003677">
    <property type="term" value="F:DNA binding"/>
    <property type="evidence" value="ECO:0007669"/>
    <property type="project" value="UniProtKB-UniRule"/>
</dbReference>
<comment type="caution">
    <text evidence="3">The sequence shown here is derived from an EMBL/GenBank/DDBJ whole genome shotgun (WGS) entry which is preliminary data.</text>
</comment>
<dbReference type="NCBIfam" id="TIGR01439">
    <property type="entry name" value="lp_hng_hel_AbrB"/>
    <property type="match status" value="1"/>
</dbReference>
<feature type="domain" description="SpoVT-AbrB" evidence="2">
    <location>
        <begin position="1"/>
        <end position="47"/>
    </location>
</feature>
<dbReference type="InterPro" id="IPR007159">
    <property type="entry name" value="SpoVT-AbrB_dom"/>
</dbReference>
<dbReference type="AlphaFoldDB" id="A0A0N0ZT93"/>
<dbReference type="RefSeq" id="WP_015718299.1">
    <property type="nucleotide sequence ID" value="NZ_PELV01000310.1"/>
</dbReference>
<dbReference type="PROSITE" id="PS51740">
    <property type="entry name" value="SPOVT_ABRB"/>
    <property type="match status" value="1"/>
</dbReference>
<dbReference type="PATRIC" id="fig|37636.3.peg.1350"/>
<dbReference type="Proteomes" id="UP000053099">
    <property type="component" value="Unassembled WGS sequence"/>
</dbReference>
<dbReference type="Pfam" id="PF04014">
    <property type="entry name" value="MazE_antitoxin"/>
    <property type="match status" value="1"/>
</dbReference>
<dbReference type="EMBL" id="PELV01000310">
    <property type="protein sequence ID" value="RTH16989.1"/>
    <property type="molecule type" value="Genomic_DNA"/>
</dbReference>
<sequence length="82" mass="9250">MELAKLSRKGQVSIPKRLLKALGLEGEAYLLVEVSPEGAIVLRPAGVYPVEIYSQARIREFLEEDQLTQEERERLAKALGER</sequence>
<evidence type="ECO:0000313" key="3">
    <source>
        <dbReference type="EMBL" id="KPD32801.1"/>
    </source>
</evidence>
<reference evidence="4 6" key="2">
    <citation type="journal article" date="2019" name="Extremophiles">
        <title>Biogeography of thermophiles and predominance of Thermus scotoductus in domestic water heaters.</title>
        <authorList>
            <person name="Wilpiszeski R.L."/>
            <person name="Zhang Z."/>
            <person name="House C.H."/>
        </authorList>
    </citation>
    <scope>NUCLEOTIDE SEQUENCE [LARGE SCALE GENOMIC DNA]</scope>
    <source>
        <strain evidence="4 6">28_S28</strain>
    </source>
</reference>
<name>A0A0N0ZT93_THESC</name>
<dbReference type="InterPro" id="IPR037914">
    <property type="entry name" value="SpoVT-AbrB_sf"/>
</dbReference>
<evidence type="ECO:0000313" key="5">
    <source>
        <dbReference type="Proteomes" id="UP000053099"/>
    </source>
</evidence>
<dbReference type="Gene3D" id="2.10.260.10">
    <property type="match status" value="1"/>
</dbReference>
<dbReference type="Proteomes" id="UP000287439">
    <property type="component" value="Unassembled WGS sequence"/>
</dbReference>
<evidence type="ECO:0000313" key="4">
    <source>
        <dbReference type="EMBL" id="RTH16989.1"/>
    </source>
</evidence>
<proteinExistence type="predicted"/>